<evidence type="ECO:0000313" key="3">
    <source>
        <dbReference type="Proteomes" id="UP000198211"/>
    </source>
</evidence>
<gene>
    <name evidence="2" type="ORF">PHMEG_0008729</name>
</gene>
<keyword evidence="3" id="KW-1185">Reference proteome</keyword>
<dbReference type="OrthoDB" id="128300at2759"/>
<accession>A0A225WK12</accession>
<dbReference type="EMBL" id="NBNE01000770">
    <property type="protein sequence ID" value="OWZ17347.1"/>
    <property type="molecule type" value="Genomic_DNA"/>
</dbReference>
<protein>
    <submittedName>
        <fullName evidence="2">Uncharacterized protein</fullName>
    </submittedName>
</protein>
<evidence type="ECO:0000313" key="2">
    <source>
        <dbReference type="EMBL" id="OWZ17347.1"/>
    </source>
</evidence>
<feature type="chain" id="PRO_5012375375" evidence="1">
    <location>
        <begin position="30"/>
        <end position="164"/>
    </location>
</feature>
<name>A0A225WK12_9STRA</name>
<reference evidence="3" key="1">
    <citation type="submission" date="2017-03" db="EMBL/GenBank/DDBJ databases">
        <title>Phytopthora megakarya and P. palmivora, two closely related causual agents of cacao black pod achieved similar genome size and gene model numbers by different mechanisms.</title>
        <authorList>
            <person name="Ali S."/>
            <person name="Shao J."/>
            <person name="Larry D.J."/>
            <person name="Kronmiller B."/>
            <person name="Shen D."/>
            <person name="Strem M.D."/>
            <person name="Melnick R.L."/>
            <person name="Guiltinan M.J."/>
            <person name="Tyler B.M."/>
            <person name="Meinhardt L.W."/>
            <person name="Bailey B.A."/>
        </authorList>
    </citation>
    <scope>NUCLEOTIDE SEQUENCE [LARGE SCALE GENOMIC DNA]</scope>
    <source>
        <strain evidence="3">zdho120</strain>
    </source>
</reference>
<dbReference type="AlphaFoldDB" id="A0A225WK12"/>
<proteinExistence type="predicted"/>
<organism evidence="2 3">
    <name type="scientific">Phytophthora megakarya</name>
    <dbReference type="NCBI Taxonomy" id="4795"/>
    <lineage>
        <taxon>Eukaryota</taxon>
        <taxon>Sar</taxon>
        <taxon>Stramenopiles</taxon>
        <taxon>Oomycota</taxon>
        <taxon>Peronosporomycetes</taxon>
        <taxon>Peronosporales</taxon>
        <taxon>Peronosporaceae</taxon>
        <taxon>Phytophthora</taxon>
    </lineage>
</organism>
<feature type="signal peptide" evidence="1">
    <location>
        <begin position="1"/>
        <end position="29"/>
    </location>
</feature>
<dbReference type="Proteomes" id="UP000198211">
    <property type="component" value="Unassembled WGS sequence"/>
</dbReference>
<comment type="caution">
    <text evidence="2">The sequence shown here is derived from an EMBL/GenBank/DDBJ whole genome shotgun (WGS) entry which is preliminary data.</text>
</comment>
<keyword evidence="1" id="KW-0732">Signal</keyword>
<sequence length="164" mass="18762">MLRRRVYLLCTQLGCRLLCLENILLGTQSVSCQLDRQRVQIDMDCVTKVTYIGPREEWRVKTESYWSLYELLVDSMYSWLTLRTPETTIDNLVDIVCSVEATIIDDTVISERFGADAVLKPVDGLDSSITNAAVDATIDMIQPFNLKLYQYSEEPLQNEVKIAK</sequence>
<evidence type="ECO:0000256" key="1">
    <source>
        <dbReference type="SAM" id="SignalP"/>
    </source>
</evidence>